<organism evidence="8 9">
    <name type="scientific">Lachancea lanzarotensis</name>
    <dbReference type="NCBI Taxonomy" id="1245769"/>
    <lineage>
        <taxon>Eukaryota</taxon>
        <taxon>Fungi</taxon>
        <taxon>Dikarya</taxon>
        <taxon>Ascomycota</taxon>
        <taxon>Saccharomycotina</taxon>
        <taxon>Saccharomycetes</taxon>
        <taxon>Saccharomycetales</taxon>
        <taxon>Saccharomycetaceae</taxon>
        <taxon>Lachancea</taxon>
    </lineage>
</organism>
<dbReference type="GeneID" id="34686550"/>
<keyword evidence="6" id="KW-0539">Nucleus</keyword>
<reference evidence="8 9" key="1">
    <citation type="submission" date="2014-12" db="EMBL/GenBank/DDBJ databases">
        <authorList>
            <person name="Neuveglise Cecile"/>
        </authorList>
    </citation>
    <scope>NUCLEOTIDE SEQUENCE [LARGE SCALE GENOMIC DNA]</scope>
    <source>
        <strain evidence="8 9">CBS 12615</strain>
    </source>
</reference>
<dbReference type="GO" id="GO:0051301">
    <property type="term" value="P:cell division"/>
    <property type="evidence" value="ECO:0007669"/>
    <property type="project" value="UniProtKB-KW"/>
</dbReference>
<dbReference type="EMBL" id="LN736366">
    <property type="protein sequence ID" value="CEP63060.1"/>
    <property type="molecule type" value="Genomic_DNA"/>
</dbReference>
<dbReference type="GO" id="GO:0034087">
    <property type="term" value="P:establishment of mitotic sister chromatid cohesion"/>
    <property type="evidence" value="ECO:0007669"/>
    <property type="project" value="EnsemblFungi"/>
</dbReference>
<evidence type="ECO:0000256" key="3">
    <source>
        <dbReference type="ARBA" id="ARBA00022618"/>
    </source>
</evidence>
<comment type="similarity">
    <text evidence="2">Belongs to the SCC4/mau-2 family.</text>
</comment>
<dbReference type="GO" id="GO:0043515">
    <property type="term" value="F:kinetochore binding"/>
    <property type="evidence" value="ECO:0007669"/>
    <property type="project" value="EnsemblFungi"/>
</dbReference>
<keyword evidence="4" id="KW-0498">Mitosis</keyword>
<proteinExistence type="inferred from homology"/>
<keyword evidence="3" id="KW-0132">Cell division</keyword>
<evidence type="ECO:0000256" key="4">
    <source>
        <dbReference type="ARBA" id="ARBA00022776"/>
    </source>
</evidence>
<dbReference type="GO" id="GO:0043565">
    <property type="term" value="F:sequence-specific DNA binding"/>
    <property type="evidence" value="ECO:0007669"/>
    <property type="project" value="EnsemblFungi"/>
</dbReference>
<dbReference type="STRING" id="1245769.A0A0C7N980"/>
<accession>A0A0C7N980</accession>
<evidence type="ECO:0000256" key="7">
    <source>
        <dbReference type="ARBA" id="ARBA00023306"/>
    </source>
</evidence>
<dbReference type="OrthoDB" id="4062938at2759"/>
<evidence type="ECO:0000256" key="1">
    <source>
        <dbReference type="ARBA" id="ARBA00004123"/>
    </source>
</evidence>
<evidence type="ECO:0000313" key="9">
    <source>
        <dbReference type="Proteomes" id="UP000054304"/>
    </source>
</evidence>
<comment type="subcellular location">
    <subcellularLocation>
        <location evidence="1">Nucleus</location>
    </subcellularLocation>
</comment>
<dbReference type="GO" id="GO:0071169">
    <property type="term" value="P:establishment of protein localization to chromatin"/>
    <property type="evidence" value="ECO:0007669"/>
    <property type="project" value="EnsemblFungi"/>
</dbReference>
<dbReference type="GO" id="GO:0007076">
    <property type="term" value="P:mitotic chromosome condensation"/>
    <property type="evidence" value="ECO:0007669"/>
    <property type="project" value="EnsemblFungi"/>
</dbReference>
<dbReference type="GO" id="GO:0032116">
    <property type="term" value="C:SMC loading complex"/>
    <property type="evidence" value="ECO:0007669"/>
    <property type="project" value="EnsemblFungi"/>
</dbReference>
<dbReference type="HOGENOM" id="CLU_409364_0_0_1"/>
<evidence type="ECO:0000256" key="2">
    <source>
        <dbReference type="ARBA" id="ARBA00008585"/>
    </source>
</evidence>
<dbReference type="RefSeq" id="XP_022629281.1">
    <property type="nucleotide sequence ID" value="XM_022771367.1"/>
</dbReference>
<keyword evidence="9" id="KW-1185">Reference proteome</keyword>
<evidence type="ECO:0000313" key="8">
    <source>
        <dbReference type="EMBL" id="CEP63060.1"/>
    </source>
</evidence>
<name>A0A0C7N980_9SACH</name>
<protein>
    <submittedName>
        <fullName evidence="8">LALA0S07e01508g1_1</fullName>
    </submittedName>
</protein>
<keyword evidence="7" id="KW-0131">Cell cycle</keyword>
<dbReference type="Pfam" id="PF10345">
    <property type="entry name" value="Cohesin_load"/>
    <property type="match status" value="1"/>
</dbReference>
<sequence length="613" mass="70092">MDFKTLYQLSHEYAEHALKMRPFLASEAQVKQYQMLIYHAVNALKLIKSSHQLSAEQDVIVTLELCDLLVQETYDLDLAEMYLSSVYERLYGTPLLHQKMLITSALVQVARARRSSKYFKDAQRLVTGALADLESSNSRWSLYFQFLRIELVVANTPCDPKIPKLYDALINSCETILDMQVFVICSYVCYQLSQNLTIDTVHLDTLYSFQDEKLPAQLRLWKILTELLILIHRDRNITTKLTEFKDLIAIHKRKLGNSTFSLHLDELVSISVDTPIVRYKDFKNIILLFQSVSYLTNCYDKKANFSLRFLPKIRIAAEELKQVSEAIDSELIHSRRSFYKLISELCEYYMCLESLILTGSCADIEEKSDYSLLIIAMKAQLNHDTKTALGKFSMLQGPQTSPEFQLIGLCSIFTIRIAAMSKAGGMVSFPEYQEVIELWKSINALFDSHNFQQNHIWNCTIVVLWICSHFQPFTTSKLSKEDDAGFLEKLNFYFSANSFARITKSVPEGSLQNTESAPVLKKSLLLHFLLNYLASAVLVHDLEEKCLITNTCFHLGKQQHMPLMEYTSGLSHLLNCGLAMKSKDVSITRSRLKEVVNGLLTEGFQREAAPVAK</sequence>
<dbReference type="Proteomes" id="UP000054304">
    <property type="component" value="Unassembled WGS sequence"/>
</dbReference>
<dbReference type="GO" id="GO:0000785">
    <property type="term" value="C:chromatin"/>
    <property type="evidence" value="ECO:0007669"/>
    <property type="project" value="EnsemblFungi"/>
</dbReference>
<dbReference type="InterPro" id="IPR019440">
    <property type="entry name" value="MAU2"/>
</dbReference>
<gene>
    <name evidence="8" type="ORF">LALA0_S07e01508g</name>
</gene>
<dbReference type="GO" id="GO:0070550">
    <property type="term" value="P:rDNA chromatin condensation"/>
    <property type="evidence" value="ECO:0007669"/>
    <property type="project" value="EnsemblFungi"/>
</dbReference>
<keyword evidence="5" id="KW-0159">Chromosome partition</keyword>
<evidence type="ECO:0000256" key="6">
    <source>
        <dbReference type="ARBA" id="ARBA00023242"/>
    </source>
</evidence>
<dbReference type="GO" id="GO:0006302">
    <property type="term" value="P:double-strand break repair"/>
    <property type="evidence" value="ECO:0007669"/>
    <property type="project" value="EnsemblFungi"/>
</dbReference>
<evidence type="ECO:0000256" key="5">
    <source>
        <dbReference type="ARBA" id="ARBA00022829"/>
    </source>
</evidence>
<dbReference type="AlphaFoldDB" id="A0A0C7N980"/>